<accession>A0A226CXM9</accession>
<name>A0A226CXM9_FOLCA</name>
<keyword evidence="2" id="KW-1185">Reference proteome</keyword>
<protein>
    <submittedName>
        <fullName evidence="1">Uncharacterized protein</fullName>
    </submittedName>
</protein>
<gene>
    <name evidence="1" type="ORF">Fcan01_27851</name>
</gene>
<dbReference type="OrthoDB" id="41505at2759"/>
<reference evidence="1 2" key="1">
    <citation type="submission" date="2015-12" db="EMBL/GenBank/DDBJ databases">
        <title>The genome of Folsomia candida.</title>
        <authorList>
            <person name="Faddeeva A."/>
            <person name="Derks M.F."/>
            <person name="Anvar Y."/>
            <person name="Smit S."/>
            <person name="Van Straalen N."/>
            <person name="Roelofs D."/>
        </authorList>
    </citation>
    <scope>NUCLEOTIDE SEQUENCE [LARGE SCALE GENOMIC DNA]</scope>
    <source>
        <strain evidence="1 2">VU population</strain>
        <tissue evidence="1">Whole body</tissue>
    </source>
</reference>
<dbReference type="Proteomes" id="UP000198287">
    <property type="component" value="Unassembled WGS sequence"/>
</dbReference>
<comment type="caution">
    <text evidence="1">The sequence shown here is derived from an EMBL/GenBank/DDBJ whole genome shotgun (WGS) entry which is preliminary data.</text>
</comment>
<sequence>MVRNLATLMENFPLAIQQAGAYIKHARRIKNEKYSIHNYMAEFQIRKMEMLQQPLSPLDSEGYQLTSFTAIRMTVSKIVDNADGQGENWKFVRYTVGEGGRIVVNKMRSSPRHYVARHDPNEIFTEQSEDAMDTMKNLQRCLNMMLGVVSEIGEDSADHSAIQIAGAVVRLSAISLLHVA</sequence>
<feature type="non-terminal residue" evidence="1">
    <location>
        <position position="180"/>
    </location>
</feature>
<evidence type="ECO:0000313" key="1">
    <source>
        <dbReference type="EMBL" id="OXA37364.1"/>
    </source>
</evidence>
<organism evidence="1 2">
    <name type="scientific">Folsomia candida</name>
    <name type="common">Springtail</name>
    <dbReference type="NCBI Taxonomy" id="158441"/>
    <lineage>
        <taxon>Eukaryota</taxon>
        <taxon>Metazoa</taxon>
        <taxon>Ecdysozoa</taxon>
        <taxon>Arthropoda</taxon>
        <taxon>Hexapoda</taxon>
        <taxon>Collembola</taxon>
        <taxon>Entomobryomorpha</taxon>
        <taxon>Isotomoidea</taxon>
        <taxon>Isotomidae</taxon>
        <taxon>Proisotominae</taxon>
        <taxon>Folsomia</taxon>
    </lineage>
</organism>
<dbReference type="EMBL" id="LNIX01000058">
    <property type="protein sequence ID" value="OXA37364.1"/>
    <property type="molecule type" value="Genomic_DNA"/>
</dbReference>
<evidence type="ECO:0000313" key="2">
    <source>
        <dbReference type="Proteomes" id="UP000198287"/>
    </source>
</evidence>
<dbReference type="AlphaFoldDB" id="A0A226CXM9"/>
<proteinExistence type="predicted"/>